<dbReference type="EMBL" id="JBHUHR010000021">
    <property type="protein sequence ID" value="MFD2034517.1"/>
    <property type="molecule type" value="Genomic_DNA"/>
</dbReference>
<evidence type="ECO:0008006" key="4">
    <source>
        <dbReference type="Google" id="ProtNLM"/>
    </source>
</evidence>
<keyword evidence="1" id="KW-1133">Transmembrane helix</keyword>
<keyword evidence="1" id="KW-0812">Transmembrane</keyword>
<evidence type="ECO:0000313" key="3">
    <source>
        <dbReference type="Proteomes" id="UP001597361"/>
    </source>
</evidence>
<evidence type="ECO:0000313" key="2">
    <source>
        <dbReference type="EMBL" id="MFD2034517.1"/>
    </source>
</evidence>
<keyword evidence="1" id="KW-0472">Membrane</keyword>
<dbReference type="Proteomes" id="UP001597361">
    <property type="component" value="Unassembled WGS sequence"/>
</dbReference>
<proteinExistence type="predicted"/>
<gene>
    <name evidence="2" type="ORF">ACFSKL_06940</name>
</gene>
<reference evidence="3" key="1">
    <citation type="journal article" date="2019" name="Int. J. Syst. Evol. Microbiol.">
        <title>The Global Catalogue of Microorganisms (GCM) 10K type strain sequencing project: providing services to taxonomists for standard genome sequencing and annotation.</title>
        <authorList>
            <consortium name="The Broad Institute Genomics Platform"/>
            <consortium name="The Broad Institute Genome Sequencing Center for Infectious Disease"/>
            <person name="Wu L."/>
            <person name="Ma J."/>
        </authorList>
    </citation>
    <scope>NUCLEOTIDE SEQUENCE [LARGE SCALE GENOMIC DNA]</scope>
    <source>
        <strain evidence="3">CGMCC 1.15180</strain>
    </source>
</reference>
<evidence type="ECO:0000256" key="1">
    <source>
        <dbReference type="SAM" id="Phobius"/>
    </source>
</evidence>
<organism evidence="2 3">
    <name type="scientific">Belliella marina</name>
    <dbReference type="NCBI Taxonomy" id="1644146"/>
    <lineage>
        <taxon>Bacteria</taxon>
        <taxon>Pseudomonadati</taxon>
        <taxon>Bacteroidota</taxon>
        <taxon>Cytophagia</taxon>
        <taxon>Cytophagales</taxon>
        <taxon>Cyclobacteriaceae</taxon>
        <taxon>Belliella</taxon>
    </lineage>
</organism>
<sequence>MQGSSVMMVDPDGELAFLATVGIAAAIGGAGYTANVAFSKGGFDNWSWNQFGKSAGMGAVSGVVTAGIGSRMGPVGSQGFAGEIERAMMHGQANMMVGSAFGQTPSLSPFAAGSIGSLVGSAAHRLGPVGQIAGSILAGGLGAELTGGGFWRGAAVGATVAGFNHLAHRLQNDPWETTGEYEKSGKLVGIHRVIRQQNGYTTYSNKTGGFFTLGSDGNDVGQQNGMLSYFPGGKNFSNSHMGEDIRSFFNFIDKVVQANNKYGRTDPSGIYTLPLPSDPDGFSGRPFYFIPFVPKLYK</sequence>
<dbReference type="RefSeq" id="WP_376884755.1">
    <property type="nucleotide sequence ID" value="NZ_JBHUHR010000021.1"/>
</dbReference>
<accession>A0ABW4VIL1</accession>
<protein>
    <recommendedName>
        <fullName evidence="4">Bacterial toxin 23 domain-containing protein</fullName>
    </recommendedName>
</protein>
<name>A0ABW4VIL1_9BACT</name>
<comment type="caution">
    <text evidence="2">The sequence shown here is derived from an EMBL/GenBank/DDBJ whole genome shotgun (WGS) entry which is preliminary data.</text>
</comment>
<feature type="transmembrane region" description="Helical" evidence="1">
    <location>
        <begin position="15"/>
        <end position="38"/>
    </location>
</feature>
<keyword evidence="3" id="KW-1185">Reference proteome</keyword>